<sequence length="244" mass="28118">MVGKGEKSGRRGGPGNLGARVEKKERGKGGKLLLEDRKYRVVGGGEAVLGGCEGDWKVYKGLKRVEGGWENNEVRLEDEMVLDGSEWGISGKGDWNIWEDDMEGVEEGGMNSAEAVEEIIKGMRGDKDGVEIKKEEVEKEVKEEKKEREGNKRTEKNEEEEENECCREKKRCREKEVEVVVVEEDEEEGLSSMEKWAVEKKAKERREKEERKRREKEGIVNRGKDRGMGRDSVMEMWKEWQDYE</sequence>
<dbReference type="STRING" id="42251.A0A2T6ZGJ7"/>
<dbReference type="AlphaFoldDB" id="A0A2T6ZGJ7"/>
<evidence type="ECO:0000256" key="1">
    <source>
        <dbReference type="SAM" id="MobiDB-lite"/>
    </source>
</evidence>
<feature type="region of interest" description="Disordered" evidence="1">
    <location>
        <begin position="198"/>
        <end position="230"/>
    </location>
</feature>
<comment type="caution">
    <text evidence="2">The sequence shown here is derived from an EMBL/GenBank/DDBJ whole genome shotgun (WGS) entry which is preliminary data.</text>
</comment>
<gene>
    <name evidence="2" type="ORF">B9Z19DRAFT_1068068</name>
</gene>
<name>A0A2T6ZGJ7_TUBBO</name>
<reference evidence="2 3" key="1">
    <citation type="submission" date="2017-04" db="EMBL/GenBank/DDBJ databases">
        <title>Draft genome sequence of Tuber borchii Vittad., a whitish edible truffle.</title>
        <authorList>
            <consortium name="DOE Joint Genome Institute"/>
            <person name="Murat C."/>
            <person name="Kuo A."/>
            <person name="Barry K.W."/>
            <person name="Clum A."/>
            <person name="Dockter R.B."/>
            <person name="Fauchery L."/>
            <person name="Iotti M."/>
            <person name="Kohler A."/>
            <person name="Labutti K."/>
            <person name="Lindquist E.A."/>
            <person name="Lipzen A."/>
            <person name="Ohm R.A."/>
            <person name="Wang M."/>
            <person name="Grigoriev I.V."/>
            <person name="Zambonelli A."/>
            <person name="Martin F.M."/>
        </authorList>
    </citation>
    <scope>NUCLEOTIDE SEQUENCE [LARGE SCALE GENOMIC DNA]</scope>
    <source>
        <strain evidence="2 3">Tbo3840</strain>
    </source>
</reference>
<keyword evidence="3" id="KW-1185">Reference proteome</keyword>
<organism evidence="2 3">
    <name type="scientific">Tuber borchii</name>
    <name type="common">White truffle</name>
    <dbReference type="NCBI Taxonomy" id="42251"/>
    <lineage>
        <taxon>Eukaryota</taxon>
        <taxon>Fungi</taxon>
        <taxon>Dikarya</taxon>
        <taxon>Ascomycota</taxon>
        <taxon>Pezizomycotina</taxon>
        <taxon>Pezizomycetes</taxon>
        <taxon>Pezizales</taxon>
        <taxon>Tuberaceae</taxon>
        <taxon>Tuber</taxon>
    </lineage>
</organism>
<evidence type="ECO:0000313" key="2">
    <source>
        <dbReference type="EMBL" id="PUU74618.1"/>
    </source>
</evidence>
<accession>A0A2T6ZGJ7</accession>
<feature type="compositionally biased region" description="Basic and acidic residues" evidence="1">
    <location>
        <begin position="131"/>
        <end position="156"/>
    </location>
</feature>
<proteinExistence type="predicted"/>
<protein>
    <submittedName>
        <fullName evidence="2">Uncharacterized protein</fullName>
    </submittedName>
</protein>
<feature type="region of interest" description="Disordered" evidence="1">
    <location>
        <begin position="1"/>
        <end position="24"/>
    </location>
</feature>
<feature type="region of interest" description="Disordered" evidence="1">
    <location>
        <begin position="131"/>
        <end position="167"/>
    </location>
</feature>
<dbReference type="EMBL" id="NESQ01000287">
    <property type="protein sequence ID" value="PUU74618.1"/>
    <property type="molecule type" value="Genomic_DNA"/>
</dbReference>
<evidence type="ECO:0000313" key="3">
    <source>
        <dbReference type="Proteomes" id="UP000244722"/>
    </source>
</evidence>
<dbReference type="Proteomes" id="UP000244722">
    <property type="component" value="Unassembled WGS sequence"/>
</dbReference>